<evidence type="ECO:0000313" key="3">
    <source>
        <dbReference type="Proteomes" id="UP001165121"/>
    </source>
</evidence>
<sequence length="568" mass="63630">MSVDGQFLALQRSDIEVQLLHRASRASYWVQCRPKAGNRLLHGGVLWNTHSLKPASSQDLFLVTRLGLEHHRASAKRRRVALHRSVGLYVHEFWYAASHGVLLLSTGSRANEIVPFLLHGASVEKLPKLVFSTAVGKQDLRLVCLYGDVYAVYSDSRSTKLLLYLVGRTKVTCVRSLNLMLPPGTALEYSVVDNLLVCHSLDFNVSLFFDIKCDGNINDPFSAPLPISARPPGQPPPESKQISGTAASFKVAEDIDIMLRGFDSDVLKVIGDESDPERCENPMWDSSHRTLGIRRALSVDDLDVHSYIDDASLPSPSFKSSPAAHLANRRSARRLQRAMSATSLEKPSIIEDVVQSFTRWRFHAPNFVQMSFTVNGREQVEIRKLQVNLTEIYKTCEHHPEILPFLLRRGDYELAKSLVLRLVRSHILEQQASLSSVVQLLNTVQTVYGSERRNKVPLFCRYVILDYLTSSELVLQNADGEEESDDAASRDPTKPVADMPGRIKASPPGRNARGFLLIHQSEFYREVWNAILQNPGVRCNFWCEVLLTILTFCNDISVCLGPAGCKEL</sequence>
<dbReference type="InterPro" id="IPR040371">
    <property type="entry name" value="RMC1"/>
</dbReference>
<dbReference type="Proteomes" id="UP001165121">
    <property type="component" value="Unassembled WGS sequence"/>
</dbReference>
<dbReference type="OrthoDB" id="26384at2759"/>
<keyword evidence="3" id="KW-1185">Reference proteome</keyword>
<accession>A0A9W6UDS0</accession>
<dbReference type="EMBL" id="BSXT01000619">
    <property type="protein sequence ID" value="GMF31153.1"/>
    <property type="molecule type" value="Genomic_DNA"/>
</dbReference>
<organism evidence="2 3">
    <name type="scientific">Phytophthora fragariaefolia</name>
    <dbReference type="NCBI Taxonomy" id="1490495"/>
    <lineage>
        <taxon>Eukaryota</taxon>
        <taxon>Sar</taxon>
        <taxon>Stramenopiles</taxon>
        <taxon>Oomycota</taxon>
        <taxon>Peronosporomycetes</taxon>
        <taxon>Peronosporales</taxon>
        <taxon>Peronosporaceae</taxon>
        <taxon>Phytophthora</taxon>
    </lineage>
</organism>
<proteinExistence type="predicted"/>
<evidence type="ECO:0000313" key="2">
    <source>
        <dbReference type="EMBL" id="GMF31153.1"/>
    </source>
</evidence>
<dbReference type="GO" id="GO:0010506">
    <property type="term" value="P:regulation of autophagy"/>
    <property type="evidence" value="ECO:0007669"/>
    <property type="project" value="InterPro"/>
</dbReference>
<feature type="region of interest" description="Disordered" evidence="1">
    <location>
        <begin position="224"/>
        <end position="245"/>
    </location>
</feature>
<dbReference type="AlphaFoldDB" id="A0A9W6UDS0"/>
<dbReference type="PANTHER" id="PTHR12897">
    <property type="entry name" value="COLON CANCER-ASSOCIATED PROTEIN MIC1"/>
    <property type="match status" value="1"/>
</dbReference>
<dbReference type="PANTHER" id="PTHR12897:SF4">
    <property type="entry name" value="REGULATOR OF MON1-CCZ1 COMPLEX"/>
    <property type="match status" value="1"/>
</dbReference>
<evidence type="ECO:0000256" key="1">
    <source>
        <dbReference type="SAM" id="MobiDB-lite"/>
    </source>
</evidence>
<feature type="region of interest" description="Disordered" evidence="1">
    <location>
        <begin position="479"/>
        <end position="508"/>
    </location>
</feature>
<comment type="caution">
    <text evidence="2">The sequence shown here is derived from an EMBL/GenBank/DDBJ whole genome shotgun (WGS) entry which is preliminary data.</text>
</comment>
<dbReference type="GO" id="GO:0035658">
    <property type="term" value="C:Mon1-Ccz1 complex"/>
    <property type="evidence" value="ECO:0007669"/>
    <property type="project" value="InterPro"/>
</dbReference>
<gene>
    <name evidence="2" type="ORF">Pfra01_000707000</name>
</gene>
<protein>
    <submittedName>
        <fullName evidence="2">Unnamed protein product</fullName>
    </submittedName>
</protein>
<name>A0A9W6UDS0_9STRA</name>
<dbReference type="GO" id="GO:0005765">
    <property type="term" value="C:lysosomal membrane"/>
    <property type="evidence" value="ECO:0007669"/>
    <property type="project" value="TreeGrafter"/>
</dbReference>
<reference evidence="2" key="1">
    <citation type="submission" date="2023-04" db="EMBL/GenBank/DDBJ databases">
        <title>Phytophthora fragariaefolia NBRC 109709.</title>
        <authorList>
            <person name="Ichikawa N."/>
            <person name="Sato H."/>
            <person name="Tonouchi N."/>
        </authorList>
    </citation>
    <scope>NUCLEOTIDE SEQUENCE</scope>
    <source>
        <strain evidence="2">NBRC 109709</strain>
    </source>
</reference>
<dbReference type="GO" id="GO:0031902">
    <property type="term" value="C:late endosome membrane"/>
    <property type="evidence" value="ECO:0007669"/>
    <property type="project" value="TreeGrafter"/>
</dbReference>